<accession>A0A0R1M330</accession>
<reference evidence="1 2" key="1">
    <citation type="journal article" date="2015" name="Genome Announc.">
        <title>Expanding the biotechnology potential of lactobacilli through comparative genomics of 213 strains and associated genera.</title>
        <authorList>
            <person name="Sun Z."/>
            <person name="Harris H.M."/>
            <person name="McCann A."/>
            <person name="Guo C."/>
            <person name="Argimon S."/>
            <person name="Zhang W."/>
            <person name="Yang X."/>
            <person name="Jeffery I.B."/>
            <person name="Cooney J.C."/>
            <person name="Kagawa T.F."/>
            <person name="Liu W."/>
            <person name="Song Y."/>
            <person name="Salvetti E."/>
            <person name="Wrobel A."/>
            <person name="Rasinkangas P."/>
            <person name="Parkhill J."/>
            <person name="Rea M.C."/>
            <person name="O'Sullivan O."/>
            <person name="Ritari J."/>
            <person name="Douillard F.P."/>
            <person name="Paul Ross R."/>
            <person name="Yang R."/>
            <person name="Briner A.E."/>
            <person name="Felis G.E."/>
            <person name="de Vos W.M."/>
            <person name="Barrangou R."/>
            <person name="Klaenhammer T.R."/>
            <person name="Caufield P.W."/>
            <person name="Cui Y."/>
            <person name="Zhang H."/>
            <person name="O'Toole P.W."/>
        </authorList>
    </citation>
    <scope>NUCLEOTIDE SEQUENCE [LARGE SCALE GENOMIC DNA]</scope>
    <source>
        <strain evidence="1 2">DSM 19909</strain>
    </source>
</reference>
<evidence type="ECO:0000313" key="2">
    <source>
        <dbReference type="Proteomes" id="UP000051160"/>
    </source>
</evidence>
<dbReference type="STRING" id="1423776.FD04_GL001292"/>
<keyword evidence="2" id="KW-1185">Reference proteome</keyword>
<dbReference type="Proteomes" id="UP000051160">
    <property type="component" value="Unassembled WGS sequence"/>
</dbReference>
<sequence length="52" mass="6049">MTDKNVIFGFSPHRPFISNHLIDSKLKTEFGVVFNRAIPTFPRSNFCLDVFF</sequence>
<dbReference type="PATRIC" id="fig|1423776.4.peg.1306"/>
<comment type="caution">
    <text evidence="1">The sequence shown here is derived from an EMBL/GenBank/DDBJ whole genome shotgun (WGS) entry which is preliminary data.</text>
</comment>
<dbReference type="AlphaFoldDB" id="A0A0R1M330"/>
<evidence type="ECO:0000313" key="1">
    <source>
        <dbReference type="EMBL" id="KRK98311.1"/>
    </source>
</evidence>
<name>A0A0R1M330_9LACO</name>
<dbReference type="EMBL" id="AZEE01000028">
    <property type="protein sequence ID" value="KRK98311.1"/>
    <property type="molecule type" value="Genomic_DNA"/>
</dbReference>
<organism evidence="1 2">
    <name type="scientific">Secundilactobacillus odoratitofui DSM 19909 = JCM 15043</name>
    <dbReference type="NCBI Taxonomy" id="1423776"/>
    <lineage>
        <taxon>Bacteria</taxon>
        <taxon>Bacillati</taxon>
        <taxon>Bacillota</taxon>
        <taxon>Bacilli</taxon>
        <taxon>Lactobacillales</taxon>
        <taxon>Lactobacillaceae</taxon>
        <taxon>Secundilactobacillus</taxon>
    </lineage>
</organism>
<gene>
    <name evidence="1" type="ORF">FD04_GL001292</name>
</gene>
<protein>
    <submittedName>
        <fullName evidence="1">Uncharacterized protein</fullName>
    </submittedName>
</protein>
<proteinExistence type="predicted"/>